<feature type="transmembrane region" description="Helical" evidence="10">
    <location>
        <begin position="264"/>
        <end position="284"/>
    </location>
</feature>
<evidence type="ECO:0000256" key="4">
    <source>
        <dbReference type="ARBA" id="ARBA00022448"/>
    </source>
</evidence>
<feature type="compositionally biased region" description="Basic residues" evidence="9">
    <location>
        <begin position="552"/>
        <end position="562"/>
    </location>
</feature>
<evidence type="ECO:0000256" key="9">
    <source>
        <dbReference type="SAM" id="MobiDB-lite"/>
    </source>
</evidence>
<feature type="transmembrane region" description="Helical" evidence="10">
    <location>
        <begin position="125"/>
        <end position="143"/>
    </location>
</feature>
<organism evidence="12">
    <name type="scientific">Pseudictyota dubia</name>
    <dbReference type="NCBI Taxonomy" id="2749911"/>
    <lineage>
        <taxon>Eukaryota</taxon>
        <taxon>Sar</taxon>
        <taxon>Stramenopiles</taxon>
        <taxon>Ochrophyta</taxon>
        <taxon>Bacillariophyta</taxon>
        <taxon>Mediophyceae</taxon>
        <taxon>Biddulphiophycidae</taxon>
        <taxon>Eupodiscales</taxon>
        <taxon>Odontellaceae</taxon>
        <taxon>Pseudictyota</taxon>
    </lineage>
</organism>
<dbReference type="InterPro" id="IPR029020">
    <property type="entry name" value="Ammonium/urea_transptr"/>
</dbReference>
<dbReference type="PRINTS" id="PR00342">
    <property type="entry name" value="RHESUSRHD"/>
</dbReference>
<dbReference type="InterPro" id="IPR002229">
    <property type="entry name" value="RhesusRHD"/>
</dbReference>
<feature type="transmembrane region" description="Helical" evidence="10">
    <location>
        <begin position="228"/>
        <end position="252"/>
    </location>
</feature>
<evidence type="ECO:0000256" key="5">
    <source>
        <dbReference type="ARBA" id="ARBA00022692"/>
    </source>
</evidence>
<gene>
    <name evidence="12" type="ORF">TDUB1175_LOCUS6719</name>
</gene>
<reference evidence="12" key="1">
    <citation type="submission" date="2021-01" db="EMBL/GenBank/DDBJ databases">
        <authorList>
            <person name="Corre E."/>
            <person name="Pelletier E."/>
            <person name="Niang G."/>
            <person name="Scheremetjew M."/>
            <person name="Finn R."/>
            <person name="Kale V."/>
            <person name="Holt S."/>
            <person name="Cochrane G."/>
            <person name="Meng A."/>
            <person name="Brown T."/>
            <person name="Cohen L."/>
        </authorList>
    </citation>
    <scope>NUCLEOTIDE SEQUENCE</scope>
    <source>
        <strain evidence="12">CCMP147</strain>
    </source>
</reference>
<dbReference type="AlphaFoldDB" id="A0A7R9VS26"/>
<evidence type="ECO:0000259" key="11">
    <source>
        <dbReference type="Pfam" id="PF00909"/>
    </source>
</evidence>
<evidence type="ECO:0000256" key="6">
    <source>
        <dbReference type="ARBA" id="ARBA00022989"/>
    </source>
</evidence>
<dbReference type="Pfam" id="PF00909">
    <property type="entry name" value="Ammonium_transp"/>
    <property type="match status" value="1"/>
</dbReference>
<feature type="transmembrane region" description="Helical" evidence="10">
    <location>
        <begin position="78"/>
        <end position="95"/>
    </location>
</feature>
<dbReference type="PROSITE" id="PS01219">
    <property type="entry name" value="AMMONIUM_TRANSP"/>
    <property type="match status" value="1"/>
</dbReference>
<feature type="transmembrane region" description="Helical" evidence="10">
    <location>
        <begin position="150"/>
        <end position="171"/>
    </location>
</feature>
<feature type="transmembrane region" description="Helical" evidence="10">
    <location>
        <begin position="37"/>
        <end position="57"/>
    </location>
</feature>
<evidence type="ECO:0000256" key="2">
    <source>
        <dbReference type="ARBA" id="ARBA00005887"/>
    </source>
</evidence>
<feature type="transmembrane region" description="Helical" evidence="10">
    <location>
        <begin position="296"/>
        <end position="315"/>
    </location>
</feature>
<keyword evidence="8" id="KW-0924">Ammonia transport</keyword>
<comment type="similarity">
    <text evidence="3">Belongs to the ammonium transporter (TC 2.A.49) family. Rh subfamily.</text>
</comment>
<keyword evidence="4" id="KW-0813">Transport</keyword>
<dbReference type="Gene3D" id="1.10.3430.10">
    <property type="entry name" value="Ammonium transporter AmtB like domains"/>
    <property type="match status" value="1"/>
</dbReference>
<dbReference type="GO" id="GO:0005886">
    <property type="term" value="C:plasma membrane"/>
    <property type="evidence" value="ECO:0007669"/>
    <property type="project" value="InterPro"/>
</dbReference>
<dbReference type="SUPFAM" id="SSF111352">
    <property type="entry name" value="Ammonium transporter"/>
    <property type="match status" value="1"/>
</dbReference>
<evidence type="ECO:0000256" key="8">
    <source>
        <dbReference type="ARBA" id="ARBA00023177"/>
    </source>
</evidence>
<proteinExistence type="inferred from homology"/>
<evidence type="ECO:0000256" key="1">
    <source>
        <dbReference type="ARBA" id="ARBA00004141"/>
    </source>
</evidence>
<comment type="subcellular location">
    <subcellularLocation>
        <location evidence="1">Membrane</location>
        <topology evidence="1">Multi-pass membrane protein</topology>
    </subcellularLocation>
</comment>
<dbReference type="GO" id="GO:0097272">
    <property type="term" value="P:ammonium homeostasis"/>
    <property type="evidence" value="ECO:0007669"/>
    <property type="project" value="TreeGrafter"/>
</dbReference>
<keyword evidence="7 10" id="KW-0472">Membrane</keyword>
<keyword evidence="5 10" id="KW-0812">Transmembrane</keyword>
<feature type="transmembrane region" description="Helical" evidence="10">
    <location>
        <begin position="345"/>
        <end position="367"/>
    </location>
</feature>
<dbReference type="GO" id="GO:0008519">
    <property type="term" value="F:ammonium channel activity"/>
    <property type="evidence" value="ECO:0007669"/>
    <property type="project" value="InterPro"/>
</dbReference>
<evidence type="ECO:0000256" key="3">
    <source>
        <dbReference type="ARBA" id="ARBA00011036"/>
    </source>
</evidence>
<accession>A0A7R9VS26</accession>
<evidence type="ECO:0000256" key="7">
    <source>
        <dbReference type="ARBA" id="ARBA00023136"/>
    </source>
</evidence>
<evidence type="ECO:0000256" key="10">
    <source>
        <dbReference type="SAM" id="Phobius"/>
    </source>
</evidence>
<dbReference type="InterPro" id="IPR018047">
    <property type="entry name" value="Ammonium_transpt_CS"/>
</dbReference>
<dbReference type="FunFam" id="1.10.3430.10:FF:000008">
    <property type="entry name" value="Ammonium transporter"/>
    <property type="match status" value="1"/>
</dbReference>
<sequence length="580" mass="62686">MSEIQTCQDLSLCSSEILHAYRALSDDDVNGDHADDATWILSASFIILTMQSGFGLLEMGSAVAGNEVNIMMKNAADVIFGSLSYYLLGYGISFGKPSNPFMGLGDFAPDSDYLGTESGLLYSKYIFHFSFAATATTIVSGMVTMRMRFFVYCWFSFVAIIFYAFPAHWMWASDGWLLTMGAYDFAGGGPVHLFGGVNGLVAIYLLGPRTGRFDGTRPRSDFRPVSHTSILFGLFMLWWGWIGFNCGSTFGITGDKWIVATRAAIVTINATGAGGVVAIAYSMFKSRGKILKVEDVVNGILGALVTTSAVCSVIHTYESLLLGAVGALVALAGNKLVLRMQLDDVVGAAGVHAGAGIWGLISVGLFADGDLPGVDVSSGLFRGGGMHLLGLQLLAIVVISAWACMFSFSFFYLTGIAISKNWKNPRAGLRVSRQEEKLGADFFLHGVSLFDDEEDEDSIVSSKEDPSCEISVTENAKIDAEISFGFGEEGANGFENESKRKIGKFQLSLSKVAEDSDRCPRDDQDVDFKDDSVIALSLQNAATQIAPEGSSPRRKSSVRRKSSNNEALRRKSRETRRAPM</sequence>
<evidence type="ECO:0000313" key="12">
    <source>
        <dbReference type="EMBL" id="CAD8304032.1"/>
    </source>
</evidence>
<name>A0A7R9VS26_9STRA</name>
<dbReference type="EMBL" id="HBED01013470">
    <property type="protein sequence ID" value="CAD8304032.1"/>
    <property type="molecule type" value="Transcribed_RNA"/>
</dbReference>
<feature type="transmembrane region" description="Helical" evidence="10">
    <location>
        <begin position="387"/>
        <end position="413"/>
    </location>
</feature>
<protein>
    <recommendedName>
        <fullName evidence="11">Ammonium transporter AmtB-like domain-containing protein</fullName>
    </recommendedName>
</protein>
<comment type="similarity">
    <text evidence="2">Belongs to the ammonia transporter channel (TC 1.A.11.2) family.</text>
</comment>
<feature type="transmembrane region" description="Helical" evidence="10">
    <location>
        <begin position="191"/>
        <end position="207"/>
    </location>
</feature>
<dbReference type="PANTHER" id="PTHR11730:SF58">
    <property type="entry name" value="AMMONIUM TRANSPORTER"/>
    <property type="match status" value="1"/>
</dbReference>
<feature type="region of interest" description="Disordered" evidence="9">
    <location>
        <begin position="539"/>
        <end position="580"/>
    </location>
</feature>
<feature type="transmembrane region" description="Helical" evidence="10">
    <location>
        <begin position="321"/>
        <end position="338"/>
    </location>
</feature>
<dbReference type="InterPro" id="IPR024041">
    <property type="entry name" value="NH4_transpt_AmtB-like_dom"/>
</dbReference>
<dbReference type="PANTHER" id="PTHR11730">
    <property type="entry name" value="AMMONIUM TRANSPORTER"/>
    <property type="match status" value="1"/>
</dbReference>
<feature type="domain" description="Ammonium transporter AmtB-like" evidence="11">
    <location>
        <begin position="39"/>
        <end position="446"/>
    </location>
</feature>
<keyword evidence="6 10" id="KW-1133">Transmembrane helix</keyword>